<comment type="caution">
    <text evidence="1">The sequence shown here is derived from an EMBL/GenBank/DDBJ whole genome shotgun (WGS) entry which is preliminary data.</text>
</comment>
<evidence type="ECO:0000313" key="2">
    <source>
        <dbReference type="EMBL" id="MCW3808155.1"/>
    </source>
</evidence>
<protein>
    <submittedName>
        <fullName evidence="1">Uncharacterized protein</fullName>
    </submittedName>
</protein>
<sequence>KVIQADVTNGRGERNVVDGDLNLLQGFEFNAATSLDEVMKAAYTVGFDRVSGLAAIAIQFEDPSLELQQVEGATQARFTVGLAAVNFETGDYEVDVVHSESVEIASKAAVQVDIEAGISANSEQPVFLVLGVEYYQAVNGELYLINNKESRALLLATVDMP</sequence>
<dbReference type="EMBL" id="JAPDPI010000138">
    <property type="protein sequence ID" value="MCW3808155.1"/>
    <property type="molecule type" value="Genomic_DNA"/>
</dbReference>
<evidence type="ECO:0000313" key="3">
    <source>
        <dbReference type="Proteomes" id="UP001207408"/>
    </source>
</evidence>
<accession>A0AAE3MII0</accession>
<proteinExistence type="predicted"/>
<keyword evidence="3" id="KW-1185">Reference proteome</keyword>
<dbReference type="AlphaFoldDB" id="A0AAE3MII0"/>
<dbReference type="EMBL" id="JAPDPI010000137">
    <property type="protein sequence ID" value="MCW3808154.1"/>
    <property type="molecule type" value="Genomic_DNA"/>
</dbReference>
<reference evidence="1" key="1">
    <citation type="submission" date="2022-10" db="EMBL/GenBank/DDBJ databases">
        <authorList>
            <person name="Yu W.X."/>
        </authorList>
    </citation>
    <scope>NUCLEOTIDE SEQUENCE</scope>
    <source>
        <strain evidence="1">D04</strain>
    </source>
</reference>
<evidence type="ECO:0000313" key="1">
    <source>
        <dbReference type="EMBL" id="MCW3808154.1"/>
    </source>
</evidence>
<dbReference type="Proteomes" id="UP001207408">
    <property type="component" value="Unassembled WGS sequence"/>
</dbReference>
<organism evidence="1 3">
    <name type="scientific">Plebeiibacterium marinum</name>
    <dbReference type="NCBI Taxonomy" id="2992111"/>
    <lineage>
        <taxon>Bacteria</taxon>
        <taxon>Pseudomonadati</taxon>
        <taxon>Bacteroidota</taxon>
        <taxon>Bacteroidia</taxon>
        <taxon>Marinilabiliales</taxon>
        <taxon>Marinilabiliaceae</taxon>
        <taxon>Plebeiibacterium</taxon>
    </lineage>
</organism>
<dbReference type="RefSeq" id="WP_301202718.1">
    <property type="nucleotide sequence ID" value="NZ_JAPDPI010000137.1"/>
</dbReference>
<feature type="non-terminal residue" evidence="1">
    <location>
        <position position="1"/>
    </location>
</feature>
<gene>
    <name evidence="1" type="ORF">OM074_21235</name>
    <name evidence="2" type="ORF">OM074_21240</name>
</gene>
<name>A0AAE3MII0_9BACT</name>